<reference evidence="1 2" key="1">
    <citation type="journal article" date="2019" name="Syst. Appl. Microbiol.">
        <title>Oenococcus sicerae sp. nov., isolated from French cider.</title>
        <authorList>
            <person name="Cousin F.J."/>
            <person name="Le Guellec R."/>
            <person name="Chagnot C."/>
            <person name="Goux D."/>
            <person name="Dalmasso M."/>
            <person name="Laplace J.M."/>
            <person name="Cretenet M."/>
        </authorList>
    </citation>
    <scope>NUCLEOTIDE SEQUENCE [LARGE SCALE GENOMIC DNA]</scope>
    <source>
        <strain evidence="1 2">UCMA 15228</strain>
    </source>
</reference>
<evidence type="ECO:0000313" key="1">
    <source>
        <dbReference type="EMBL" id="QAS70246.2"/>
    </source>
</evidence>
<name>A0ABX5QN75_9LACO</name>
<evidence type="ECO:0000313" key="2">
    <source>
        <dbReference type="Proteomes" id="UP000286907"/>
    </source>
</evidence>
<sequence length="139" mass="16185">MPNRHQNLVGRVYHHLTVIKDDGARGKSNAVMWLCLCDCGRYTHVSTAMLNSGEIQSCGHTHLKNIQPSEKRHLSQLSDRLPKNNHTGEKNISVAYRYGKQVYRVAIMYQRHQHSGFRHTLPEAIKLREKLRHQFWPGY</sequence>
<keyword evidence="2" id="KW-1185">Reference proteome</keyword>
<dbReference type="EMBL" id="CP029684">
    <property type="protein sequence ID" value="QAS70246.2"/>
    <property type="molecule type" value="Genomic_DNA"/>
</dbReference>
<protein>
    <submittedName>
        <fullName evidence="1">Uncharacterized protein</fullName>
    </submittedName>
</protein>
<accession>A0ABX5QN75</accession>
<gene>
    <name evidence="1" type="ORF">DLJ48_06785</name>
</gene>
<organism evidence="1 2">
    <name type="scientific">Oenococcus sicerae</name>
    <dbReference type="NCBI Taxonomy" id="2203724"/>
    <lineage>
        <taxon>Bacteria</taxon>
        <taxon>Bacillati</taxon>
        <taxon>Bacillota</taxon>
        <taxon>Bacilli</taxon>
        <taxon>Lactobacillales</taxon>
        <taxon>Lactobacillaceae</taxon>
        <taxon>Oenococcus</taxon>
    </lineage>
</organism>
<dbReference type="RefSeq" id="WP_128686716.1">
    <property type="nucleotide sequence ID" value="NZ_CP029684.2"/>
</dbReference>
<dbReference type="Proteomes" id="UP000286907">
    <property type="component" value="Chromosome"/>
</dbReference>
<proteinExistence type="predicted"/>